<evidence type="ECO:0000256" key="1">
    <source>
        <dbReference type="SAM" id="MobiDB-lite"/>
    </source>
</evidence>
<evidence type="ECO:0000313" key="3">
    <source>
        <dbReference type="Proteomes" id="UP000305760"/>
    </source>
</evidence>
<keyword evidence="3" id="KW-1185">Reference proteome</keyword>
<dbReference type="AlphaFoldDB" id="A0A5C4RSZ3"/>
<accession>A0A5C4RSZ3</accession>
<reference evidence="2 3" key="1">
    <citation type="submission" date="2019-03" db="EMBL/GenBank/DDBJ databases">
        <title>Arenimonas daejeonensis sp. nov., isolated from compost.</title>
        <authorList>
            <person name="Jeon C.O."/>
        </authorList>
    </citation>
    <scope>NUCLEOTIDE SEQUENCE [LARGE SCALE GENOMIC DNA]</scope>
    <source>
        <strain evidence="2 3">R29</strain>
    </source>
</reference>
<comment type="caution">
    <text evidence="2">The sequence shown here is derived from an EMBL/GenBank/DDBJ whole genome shotgun (WGS) entry which is preliminary data.</text>
</comment>
<sequence>MTVVLLPVVLFLLFRAWQHLPGQARSGPDTPAATPPATAQAAPPDRTVRAATTARAPLPPADAPITDIATSLQARADAGDSLAACRLGMELLRCQQVPDEFAEHHFQELERQEKHHRDEGDTQRAERIAAGRRAQRDLLAACRGIPQATRDRAHHYLRLAALAGEPDAQLRYASGESLGLMGRFDRLTSPEVDAWRREAPALLARALAAGRPEAVQLLAEAYRPGDEATTTIVGWVIPNDPVQAHAYSLLQRQLSGGISPPGQRPAAGLDDAGRARAQALAEDLRQRHFDGVVVDPERVVLGLPPLTDPFALSKHAAVADRFCQSDAAGDAP</sequence>
<feature type="compositionally biased region" description="Low complexity" evidence="1">
    <location>
        <begin position="28"/>
        <end position="49"/>
    </location>
</feature>
<dbReference type="Gene3D" id="1.25.40.10">
    <property type="entry name" value="Tetratricopeptide repeat domain"/>
    <property type="match status" value="1"/>
</dbReference>
<evidence type="ECO:0000313" key="2">
    <source>
        <dbReference type="EMBL" id="TNJ33717.1"/>
    </source>
</evidence>
<dbReference type="OrthoDB" id="5966693at2"/>
<gene>
    <name evidence="2" type="ORF">E1B00_10280</name>
</gene>
<feature type="region of interest" description="Disordered" evidence="1">
    <location>
        <begin position="23"/>
        <end position="49"/>
    </location>
</feature>
<proteinExistence type="predicted"/>
<protein>
    <submittedName>
        <fullName evidence="2">Uncharacterized protein</fullName>
    </submittedName>
</protein>
<dbReference type="InterPro" id="IPR011990">
    <property type="entry name" value="TPR-like_helical_dom_sf"/>
</dbReference>
<organism evidence="2 3">
    <name type="scientific">Arenimonas terrae</name>
    <dbReference type="NCBI Taxonomy" id="2546226"/>
    <lineage>
        <taxon>Bacteria</taxon>
        <taxon>Pseudomonadati</taxon>
        <taxon>Pseudomonadota</taxon>
        <taxon>Gammaproteobacteria</taxon>
        <taxon>Lysobacterales</taxon>
        <taxon>Lysobacteraceae</taxon>
        <taxon>Arenimonas</taxon>
    </lineage>
</organism>
<dbReference type="Proteomes" id="UP000305760">
    <property type="component" value="Unassembled WGS sequence"/>
</dbReference>
<name>A0A5C4RSZ3_9GAMM</name>
<dbReference type="EMBL" id="SMDR01000002">
    <property type="protein sequence ID" value="TNJ33717.1"/>
    <property type="molecule type" value="Genomic_DNA"/>
</dbReference>